<sequence>MLMHMVAGQLVWALELAGIRYSNTANSGVRNVFAHDGMICFVMLYHKNYR</sequence>
<keyword evidence="2" id="KW-1185">Reference proteome</keyword>
<dbReference type="Proteomes" id="UP001281614">
    <property type="component" value="Unassembled WGS sequence"/>
</dbReference>
<proteinExistence type="predicted"/>
<dbReference type="EMBL" id="VYYT01000014">
    <property type="protein sequence ID" value="KAK2778013.1"/>
    <property type="molecule type" value="Genomic_DNA"/>
</dbReference>
<accession>A0AAD9YSB0</accession>
<evidence type="ECO:0000313" key="2">
    <source>
        <dbReference type="Proteomes" id="UP001281614"/>
    </source>
</evidence>
<protein>
    <submittedName>
        <fullName evidence="1">Zinc knuckle</fullName>
    </submittedName>
</protein>
<evidence type="ECO:0000313" key="1">
    <source>
        <dbReference type="EMBL" id="KAK2778013.1"/>
    </source>
</evidence>
<dbReference type="AlphaFoldDB" id="A0AAD9YSB0"/>
<comment type="caution">
    <text evidence="1">The sequence shown here is derived from an EMBL/GenBank/DDBJ whole genome shotgun (WGS) entry which is preliminary data.</text>
</comment>
<organism evidence="1 2">
    <name type="scientific">Colletotrichum kahawae</name>
    <name type="common">Coffee berry disease fungus</name>
    <dbReference type="NCBI Taxonomy" id="34407"/>
    <lineage>
        <taxon>Eukaryota</taxon>
        <taxon>Fungi</taxon>
        <taxon>Dikarya</taxon>
        <taxon>Ascomycota</taxon>
        <taxon>Pezizomycotina</taxon>
        <taxon>Sordariomycetes</taxon>
        <taxon>Hypocreomycetidae</taxon>
        <taxon>Glomerellales</taxon>
        <taxon>Glomerellaceae</taxon>
        <taxon>Colletotrichum</taxon>
        <taxon>Colletotrichum gloeosporioides species complex</taxon>
    </lineage>
</organism>
<gene>
    <name evidence="1" type="ORF">CKAH01_11877</name>
</gene>
<name>A0AAD9YSB0_COLKA</name>
<reference evidence="1" key="1">
    <citation type="submission" date="2023-02" db="EMBL/GenBank/DDBJ databases">
        <title>Colletotrichum kahawae CIFC_Que2 genome sequencing and assembly.</title>
        <authorList>
            <person name="Baroncelli R."/>
        </authorList>
    </citation>
    <scope>NUCLEOTIDE SEQUENCE</scope>
    <source>
        <strain evidence="1">CIFC_Que2</strain>
    </source>
</reference>